<proteinExistence type="predicted"/>
<evidence type="ECO:0000313" key="4">
    <source>
        <dbReference type="Proteomes" id="UP001497623"/>
    </source>
</evidence>
<evidence type="ECO:0000259" key="2">
    <source>
        <dbReference type="PROSITE" id="PS51406"/>
    </source>
</evidence>
<dbReference type="AlphaFoldDB" id="A0AAV2SAB3"/>
<name>A0AAV2SAB3_MEGNR</name>
<dbReference type="InterPro" id="IPR036056">
    <property type="entry name" value="Fibrinogen-like_C"/>
</dbReference>
<dbReference type="PANTHER" id="PTHR19143">
    <property type="entry name" value="FIBRINOGEN/TENASCIN/ANGIOPOEITIN"/>
    <property type="match status" value="1"/>
</dbReference>
<accession>A0AAV2SAB3</accession>
<gene>
    <name evidence="3" type="ORF">MNOR_LOCUS33190</name>
</gene>
<feature type="chain" id="PRO_5043965751" description="Fibrinogen C-terminal domain-containing protein" evidence="1">
    <location>
        <begin position="20"/>
        <end position="352"/>
    </location>
</feature>
<dbReference type="InterPro" id="IPR050373">
    <property type="entry name" value="Fibrinogen_C-term_domain"/>
</dbReference>
<protein>
    <recommendedName>
        <fullName evidence="2">Fibrinogen C-terminal domain-containing protein</fullName>
    </recommendedName>
</protein>
<evidence type="ECO:0000256" key="1">
    <source>
        <dbReference type="SAM" id="SignalP"/>
    </source>
</evidence>
<dbReference type="PROSITE" id="PS51406">
    <property type="entry name" value="FIBRINOGEN_C_2"/>
    <property type="match status" value="1"/>
</dbReference>
<dbReference type="CDD" id="cd00087">
    <property type="entry name" value="FReD"/>
    <property type="match status" value="1"/>
</dbReference>
<reference evidence="3 4" key="1">
    <citation type="submission" date="2024-05" db="EMBL/GenBank/DDBJ databases">
        <authorList>
            <person name="Wallberg A."/>
        </authorList>
    </citation>
    <scope>NUCLEOTIDE SEQUENCE [LARGE SCALE GENOMIC DNA]</scope>
</reference>
<dbReference type="Gene3D" id="3.90.215.10">
    <property type="entry name" value="Gamma Fibrinogen, chain A, domain 1"/>
    <property type="match status" value="1"/>
</dbReference>
<organism evidence="3 4">
    <name type="scientific">Meganyctiphanes norvegica</name>
    <name type="common">Northern krill</name>
    <name type="synonym">Thysanopoda norvegica</name>
    <dbReference type="NCBI Taxonomy" id="48144"/>
    <lineage>
        <taxon>Eukaryota</taxon>
        <taxon>Metazoa</taxon>
        <taxon>Ecdysozoa</taxon>
        <taxon>Arthropoda</taxon>
        <taxon>Crustacea</taxon>
        <taxon>Multicrustacea</taxon>
        <taxon>Malacostraca</taxon>
        <taxon>Eumalacostraca</taxon>
        <taxon>Eucarida</taxon>
        <taxon>Euphausiacea</taxon>
        <taxon>Euphausiidae</taxon>
        <taxon>Meganyctiphanes</taxon>
    </lineage>
</organism>
<feature type="domain" description="Fibrinogen C-terminal" evidence="2">
    <location>
        <begin position="132"/>
        <end position="351"/>
    </location>
</feature>
<dbReference type="SUPFAM" id="SSF56496">
    <property type="entry name" value="Fibrinogen C-terminal domain-like"/>
    <property type="match status" value="1"/>
</dbReference>
<evidence type="ECO:0000313" key="3">
    <source>
        <dbReference type="EMBL" id="CAL4164896.1"/>
    </source>
</evidence>
<dbReference type="PANTHER" id="PTHR19143:SF458">
    <property type="entry name" value="FIBRINOGEN C-TERMINAL DOMAIN-CONTAINING PROTEIN-RELATED"/>
    <property type="match status" value="1"/>
</dbReference>
<feature type="signal peptide" evidence="1">
    <location>
        <begin position="1"/>
        <end position="19"/>
    </location>
</feature>
<dbReference type="SMART" id="SM00186">
    <property type="entry name" value="FBG"/>
    <property type="match status" value="1"/>
</dbReference>
<keyword evidence="1" id="KW-0732">Signal</keyword>
<keyword evidence="4" id="KW-1185">Reference proteome</keyword>
<sequence length="352" mass="40571">MALMWTMFCLSILITSGYSEITEEQMETFKNEILKEISQLSRNIISVNNRVDELIKWKENFETIQDQINSIESDANSANVKMDYIIPTINKVVTSVDDIVKQDRNESVENSMSSLDVIKGEVTEMNNRIYKIQCQMPSRNCADLYNKGCNTSEPLQIFPYSCNSNECVSVLCDQDWTIIQRRQEGDPRENFYRPWADYVQGFGELTGEFWMGLNLIHRLTAYSKNELHVELEDYDGNQRWARYEHFIVGPAEDKYRLFITGYTGDAGDALAAWQNGSAFSTYDQDNDIWDTGNCAEKYKGAWWHNACHWANLNGQPDVGNDTSPGVGIIWHPWLGYTYSLRTVTMKIRPLIT</sequence>
<dbReference type="InterPro" id="IPR002181">
    <property type="entry name" value="Fibrinogen_a/b/g_C_dom"/>
</dbReference>
<dbReference type="Proteomes" id="UP001497623">
    <property type="component" value="Unassembled WGS sequence"/>
</dbReference>
<comment type="caution">
    <text evidence="3">The sequence shown here is derived from an EMBL/GenBank/DDBJ whole genome shotgun (WGS) entry which is preliminary data.</text>
</comment>
<dbReference type="Pfam" id="PF00147">
    <property type="entry name" value="Fibrinogen_C"/>
    <property type="match status" value="1"/>
</dbReference>
<dbReference type="GO" id="GO:0005615">
    <property type="term" value="C:extracellular space"/>
    <property type="evidence" value="ECO:0007669"/>
    <property type="project" value="TreeGrafter"/>
</dbReference>
<dbReference type="EMBL" id="CAXKWB010047135">
    <property type="protein sequence ID" value="CAL4164896.1"/>
    <property type="molecule type" value="Genomic_DNA"/>
</dbReference>
<dbReference type="InterPro" id="IPR014716">
    <property type="entry name" value="Fibrinogen_a/b/g_C_1"/>
</dbReference>